<evidence type="ECO:0000313" key="8">
    <source>
        <dbReference type="EMBL" id="MCB6519890.1"/>
    </source>
</evidence>
<reference evidence="9" key="2">
    <citation type="submission" date="2023-03" db="EMBL/GenBank/DDBJ databases">
        <title>Parabacteroides distasonis, a bacteria resistant against UC.</title>
        <authorList>
            <person name="Dai W."/>
        </authorList>
    </citation>
    <scope>NUCLEOTIDE SEQUENCE</scope>
    <source>
        <strain evidence="9">F1-28</strain>
    </source>
</reference>
<gene>
    <name evidence="8" type="ORF">LI194_19090</name>
    <name evidence="9" type="ORF">P2T59_19325</name>
</gene>
<dbReference type="InterPro" id="IPR033985">
    <property type="entry name" value="SusD-like_N"/>
</dbReference>
<dbReference type="Pfam" id="PF07980">
    <property type="entry name" value="SusD_RagB"/>
    <property type="match status" value="1"/>
</dbReference>
<comment type="similarity">
    <text evidence="2">Belongs to the SusD family.</text>
</comment>
<dbReference type="Proteomes" id="UP001198806">
    <property type="component" value="Unassembled WGS sequence"/>
</dbReference>
<feature type="domain" description="SusD-like N-terminal" evidence="7">
    <location>
        <begin position="23"/>
        <end position="222"/>
    </location>
</feature>
<dbReference type="AlphaFoldDB" id="A0AAP2QAN0"/>
<evidence type="ECO:0000256" key="2">
    <source>
        <dbReference type="ARBA" id="ARBA00006275"/>
    </source>
</evidence>
<sequence>MNKFYMTGMSLLSFALVSCGDSFLDVTPADQLSDATFWQSETDADRALTGCYRGWESATNIVFLDAATDNGYEQFDYNYQALGNGQILPTSAPGHQSPWIDEFATEWFTYDRIRKYNNFLEKIDAVEMDAAKKERYKAEVRFLRAYDYYNKVMFYGDIPLVTKVFANAEEANMARTPQNEVIDFVLTELAAIENALPEQNQIQSGGHITKGAVLALKARFELYLGKYAEAQADAAKVIAMGCYELYPDYETLFYPEAETSNKESILDVQYIKDQYKNMIPQLNLPAIEGGWSALNALWPFVEAFQMRNGKFIDEAGSGYDDNKPFKDRDPRLKKIVLCPGEEYNGRIYNPLDKLINGQSNDDYHVNAAASRGGLLVKKHIYPMSVEDANNYDVNTMVIRLAEMYLTFAECALKTGSGKEEALRYINAIRERSGMPAVTSLTEKIVRYERRVELAFEGLRYFDLKRWDLGPELLNGQAIGCRDGSVNSTTGEVTWNGNYIILEERKFLPARKYLLPIPQVELDRNENMVQNEGY</sequence>
<evidence type="ECO:0000313" key="10">
    <source>
        <dbReference type="Proteomes" id="UP001198806"/>
    </source>
</evidence>
<name>A0AAP2QAN0_PARDI</name>
<dbReference type="Pfam" id="PF14322">
    <property type="entry name" value="SusD-like_3"/>
    <property type="match status" value="1"/>
</dbReference>
<dbReference type="Proteomes" id="UP001221009">
    <property type="component" value="Chromosome"/>
</dbReference>
<dbReference type="PROSITE" id="PS51257">
    <property type="entry name" value="PROKAR_LIPOPROTEIN"/>
    <property type="match status" value="1"/>
</dbReference>
<dbReference type="RefSeq" id="WP_122143862.1">
    <property type="nucleotide sequence ID" value="NZ_CP120353.1"/>
</dbReference>
<dbReference type="CDD" id="cd08977">
    <property type="entry name" value="SusD"/>
    <property type="match status" value="1"/>
</dbReference>
<evidence type="ECO:0000256" key="1">
    <source>
        <dbReference type="ARBA" id="ARBA00004442"/>
    </source>
</evidence>
<evidence type="ECO:0000259" key="6">
    <source>
        <dbReference type="Pfam" id="PF07980"/>
    </source>
</evidence>
<evidence type="ECO:0000256" key="3">
    <source>
        <dbReference type="ARBA" id="ARBA00022729"/>
    </source>
</evidence>
<proteinExistence type="inferred from homology"/>
<keyword evidence="3" id="KW-0732">Signal</keyword>
<evidence type="ECO:0000259" key="7">
    <source>
        <dbReference type="Pfam" id="PF14322"/>
    </source>
</evidence>
<keyword evidence="5" id="KW-0998">Cell outer membrane</keyword>
<organism evidence="8 10">
    <name type="scientific">Parabacteroides distasonis</name>
    <dbReference type="NCBI Taxonomy" id="823"/>
    <lineage>
        <taxon>Bacteria</taxon>
        <taxon>Pseudomonadati</taxon>
        <taxon>Bacteroidota</taxon>
        <taxon>Bacteroidia</taxon>
        <taxon>Bacteroidales</taxon>
        <taxon>Tannerellaceae</taxon>
        <taxon>Parabacteroides</taxon>
    </lineage>
</organism>
<evidence type="ECO:0000256" key="5">
    <source>
        <dbReference type="ARBA" id="ARBA00023237"/>
    </source>
</evidence>
<evidence type="ECO:0000256" key="4">
    <source>
        <dbReference type="ARBA" id="ARBA00023136"/>
    </source>
</evidence>
<evidence type="ECO:0000313" key="9">
    <source>
        <dbReference type="EMBL" id="WET63831.1"/>
    </source>
</evidence>
<dbReference type="EMBL" id="JAJCNI010000031">
    <property type="protein sequence ID" value="MCB6519890.1"/>
    <property type="molecule type" value="Genomic_DNA"/>
</dbReference>
<dbReference type="SUPFAM" id="SSF48452">
    <property type="entry name" value="TPR-like"/>
    <property type="match status" value="1"/>
</dbReference>
<accession>A0AAP2QAN0</accession>
<dbReference type="Gene3D" id="1.25.40.390">
    <property type="match status" value="1"/>
</dbReference>
<feature type="domain" description="RagB/SusD" evidence="6">
    <location>
        <begin position="284"/>
        <end position="533"/>
    </location>
</feature>
<keyword evidence="4" id="KW-0472">Membrane</keyword>
<dbReference type="InterPro" id="IPR011990">
    <property type="entry name" value="TPR-like_helical_dom_sf"/>
</dbReference>
<dbReference type="GO" id="GO:0009279">
    <property type="term" value="C:cell outer membrane"/>
    <property type="evidence" value="ECO:0007669"/>
    <property type="project" value="UniProtKB-SubCell"/>
</dbReference>
<comment type="subcellular location">
    <subcellularLocation>
        <location evidence="1">Cell outer membrane</location>
    </subcellularLocation>
</comment>
<reference evidence="8" key="1">
    <citation type="submission" date="2021-10" db="EMBL/GenBank/DDBJ databases">
        <title>Collection of gut derived symbiotic bacterial strains cultured from healthy donors.</title>
        <authorList>
            <person name="Lin H."/>
            <person name="Littmann E."/>
            <person name="Kohout C."/>
            <person name="Pamer E.G."/>
        </authorList>
    </citation>
    <scope>NUCLEOTIDE SEQUENCE</scope>
    <source>
        <strain evidence="8">DFI.2.94</strain>
    </source>
</reference>
<protein>
    <submittedName>
        <fullName evidence="8">RagB/SusD family nutrient uptake outer membrane protein</fullName>
    </submittedName>
</protein>
<dbReference type="InterPro" id="IPR012944">
    <property type="entry name" value="SusD_RagB_dom"/>
</dbReference>
<dbReference type="EMBL" id="CP120353">
    <property type="protein sequence ID" value="WET63831.1"/>
    <property type="molecule type" value="Genomic_DNA"/>
</dbReference>